<proteinExistence type="predicted"/>
<evidence type="ECO:0008006" key="3">
    <source>
        <dbReference type="Google" id="ProtNLM"/>
    </source>
</evidence>
<sequence length="343" mass="41024">MIINRNPNIKVYQLNAFAECIIASHKDYRDWHYNSYIQLIGWCEDISRDPADKCILDYLTGNIFGYIPLLHYENYSLRLVSSPKEAILPMIQDNFEKDSVWYLFLDQFYTQEELAYQKSHYVHDILLHKDNGSNFEYVQFDNGFYSKHKVGTEAFLEGLTSNDANCLYKIKLNNEYSYQFSLETLIEMLKDYTYARDSRDKLSLYFDSSVFHSEQVFDHRIARVHYFGIENYEMLSGHMNGCMKRREIPDWMLFNVMYEHKNHMMGTILYCVEKGILDEEHASPLMERYGEIADRLYRVVYRVLQRDFASREQNFMHVIKEYEEIGKMEKPILEELIGYLEDN</sequence>
<reference evidence="1 2" key="1">
    <citation type="submission" date="2016-10" db="EMBL/GenBank/DDBJ databases">
        <authorList>
            <person name="de Groot N.N."/>
        </authorList>
    </citation>
    <scope>NUCLEOTIDE SEQUENCE [LARGE SCALE GENOMIC DNA]</scope>
    <source>
        <strain evidence="1 2">DSM 1801</strain>
    </source>
</reference>
<dbReference type="OrthoDB" id="2624539at2"/>
<gene>
    <name evidence="1" type="ORF">SAMN04487772_11031</name>
</gene>
<dbReference type="Proteomes" id="UP000199800">
    <property type="component" value="Unassembled WGS sequence"/>
</dbReference>
<organism evidence="1 2">
    <name type="scientific">[Clostridium] polysaccharolyticum</name>
    <dbReference type="NCBI Taxonomy" id="29364"/>
    <lineage>
        <taxon>Bacteria</taxon>
        <taxon>Bacillati</taxon>
        <taxon>Bacillota</taxon>
        <taxon>Clostridia</taxon>
        <taxon>Lachnospirales</taxon>
        <taxon>Lachnospiraceae</taxon>
    </lineage>
</organism>
<name>A0A1I0CJU5_9FIRM</name>
<dbReference type="AlphaFoldDB" id="A0A1I0CJU5"/>
<protein>
    <recommendedName>
        <fullName evidence="3">Butirosin biosynthesis protein H, N-terminal</fullName>
    </recommendedName>
</protein>
<dbReference type="RefSeq" id="WP_092477763.1">
    <property type="nucleotide sequence ID" value="NZ_FOHN01000010.1"/>
</dbReference>
<evidence type="ECO:0000313" key="1">
    <source>
        <dbReference type="EMBL" id="SET19445.1"/>
    </source>
</evidence>
<dbReference type="EMBL" id="FOHN01000010">
    <property type="protein sequence ID" value="SET19445.1"/>
    <property type="molecule type" value="Genomic_DNA"/>
</dbReference>
<evidence type="ECO:0000313" key="2">
    <source>
        <dbReference type="Proteomes" id="UP000199800"/>
    </source>
</evidence>
<dbReference type="STRING" id="29364.SAMN04487772_11031"/>
<keyword evidence="2" id="KW-1185">Reference proteome</keyword>
<accession>A0A1I0CJU5</accession>